<keyword evidence="1" id="KW-0472">Membrane</keyword>
<reference evidence="2" key="1">
    <citation type="submission" date="2023-06" db="EMBL/GenBank/DDBJ databases">
        <title>Genomic Diversity of Vibrio spp. and Metagenomic Analysis of Pathogens in Florida Gulf Coastal Waters Following Hurricane Ian.</title>
        <authorList>
            <person name="Brumfield K.D."/>
        </authorList>
    </citation>
    <scope>NUCLEOTIDE SEQUENCE</scope>
    <source>
        <strain evidence="2">WBS2B-138</strain>
    </source>
</reference>
<feature type="transmembrane region" description="Helical" evidence="1">
    <location>
        <begin position="27"/>
        <end position="50"/>
    </location>
</feature>
<dbReference type="AlphaFoldDB" id="A0AAW8Q9R6"/>
<organism evidence="2 3">
    <name type="scientific">Vibrio parahaemolyticus</name>
    <dbReference type="NCBI Taxonomy" id="670"/>
    <lineage>
        <taxon>Bacteria</taxon>
        <taxon>Pseudomonadati</taxon>
        <taxon>Pseudomonadota</taxon>
        <taxon>Gammaproteobacteria</taxon>
        <taxon>Vibrionales</taxon>
        <taxon>Vibrionaceae</taxon>
        <taxon>Vibrio</taxon>
    </lineage>
</organism>
<dbReference type="EMBL" id="JAUHGG010000025">
    <property type="protein sequence ID" value="MDS1824468.1"/>
    <property type="molecule type" value="Genomic_DNA"/>
</dbReference>
<evidence type="ECO:0000256" key="1">
    <source>
        <dbReference type="SAM" id="Phobius"/>
    </source>
</evidence>
<sequence>MDSILDGLEKMFFKFEVVSASTHDNSVLIFSFGCMIIGLLAVVVDCCAYYTVSRSPLELKHGVKTIVYLFAWSIGAFVIGLLGQFLKIFVVSLAACVFVGLAWPVMFAKMVEKANKQKMASDPEPEQTVGG</sequence>
<accession>A0AAW8Q9R6</accession>
<evidence type="ECO:0000313" key="2">
    <source>
        <dbReference type="EMBL" id="MDS1824468.1"/>
    </source>
</evidence>
<protein>
    <submittedName>
        <fullName evidence="2">Uncharacterized protein</fullName>
    </submittedName>
</protein>
<feature type="transmembrane region" description="Helical" evidence="1">
    <location>
        <begin position="62"/>
        <end position="82"/>
    </location>
</feature>
<dbReference type="RefSeq" id="WP_140104047.1">
    <property type="nucleotide sequence ID" value="NZ_JAUHGG010000025.1"/>
</dbReference>
<keyword evidence="1" id="KW-0812">Transmembrane</keyword>
<evidence type="ECO:0000313" key="3">
    <source>
        <dbReference type="Proteomes" id="UP001253193"/>
    </source>
</evidence>
<gene>
    <name evidence="2" type="ORF">QX249_28020</name>
</gene>
<keyword evidence="1" id="KW-1133">Transmembrane helix</keyword>
<feature type="transmembrane region" description="Helical" evidence="1">
    <location>
        <begin position="88"/>
        <end position="108"/>
    </location>
</feature>
<proteinExistence type="predicted"/>
<name>A0AAW8Q9R6_VIBPH</name>
<comment type="caution">
    <text evidence="2">The sequence shown here is derived from an EMBL/GenBank/DDBJ whole genome shotgun (WGS) entry which is preliminary data.</text>
</comment>
<dbReference type="Proteomes" id="UP001253193">
    <property type="component" value="Unassembled WGS sequence"/>
</dbReference>